<organism evidence="2 3">
    <name type="scientific">Paramecium pentaurelia</name>
    <dbReference type="NCBI Taxonomy" id="43138"/>
    <lineage>
        <taxon>Eukaryota</taxon>
        <taxon>Sar</taxon>
        <taxon>Alveolata</taxon>
        <taxon>Ciliophora</taxon>
        <taxon>Intramacronucleata</taxon>
        <taxon>Oligohymenophorea</taxon>
        <taxon>Peniculida</taxon>
        <taxon>Parameciidae</taxon>
        <taxon>Paramecium</taxon>
    </lineage>
</organism>
<gene>
    <name evidence="2" type="ORF">PPENT_87.1.T0280267</name>
</gene>
<evidence type="ECO:0000313" key="2">
    <source>
        <dbReference type="EMBL" id="CAD8156333.1"/>
    </source>
</evidence>
<evidence type="ECO:0000259" key="1">
    <source>
        <dbReference type="Pfam" id="PF12146"/>
    </source>
</evidence>
<comment type="caution">
    <text evidence="2">The sequence shown here is derived from an EMBL/GenBank/DDBJ whole genome shotgun (WGS) entry which is preliminary data.</text>
</comment>
<dbReference type="Proteomes" id="UP000689195">
    <property type="component" value="Unassembled WGS sequence"/>
</dbReference>
<accession>A0A8S1TWU6</accession>
<dbReference type="Pfam" id="PF12146">
    <property type="entry name" value="Hydrolase_4"/>
    <property type="match status" value="1"/>
</dbReference>
<dbReference type="EMBL" id="CAJJDO010000028">
    <property type="protein sequence ID" value="CAD8156333.1"/>
    <property type="molecule type" value="Genomic_DNA"/>
</dbReference>
<dbReference type="PANTHER" id="PTHR43358">
    <property type="entry name" value="ALPHA/BETA-HYDROLASE"/>
    <property type="match status" value="1"/>
</dbReference>
<sequence length="336" mass="38705">MKQEEHKWNEKLWKPIIRPQRYSYQLSGLGSESFMVQGIIVKRFDFTIKNNRNLILQCSLFEPIKLMDKPHPCIIYLHGNSGSRIESHSIIDYVIPSYISVCGIDLSGSGQSQGEYISLGYWESQDVQCLYNYLREEKVFINITSIGLWGRSMGSATAILAARENPNIRVLVCDSPFSNFYMLCQDLAKSRYHIPKCFFNCCWCFIKSKIQKEANFNLDDLNLLSIVQTLQNDLLIIFLQAKQDELIQNKHASLLMENFRGKKTLLSFDGTHNSIRPKEVMEQSVELIKKEFGFLSWNQTSFQKEIKLSSRNSSVNAPLLRASKTSIVPQTEDTEQ</sequence>
<dbReference type="InterPro" id="IPR022742">
    <property type="entry name" value="Hydrolase_4"/>
</dbReference>
<feature type="domain" description="Serine aminopeptidase S33" evidence="1">
    <location>
        <begin position="69"/>
        <end position="178"/>
    </location>
</feature>
<keyword evidence="3" id="KW-1185">Reference proteome</keyword>
<evidence type="ECO:0000313" key="3">
    <source>
        <dbReference type="Proteomes" id="UP000689195"/>
    </source>
</evidence>
<dbReference type="OrthoDB" id="10249433at2759"/>
<proteinExistence type="predicted"/>
<dbReference type="PANTHER" id="PTHR43358:SF4">
    <property type="entry name" value="ALPHA_BETA HYDROLASE FOLD-1 DOMAIN-CONTAINING PROTEIN"/>
    <property type="match status" value="1"/>
</dbReference>
<dbReference type="AlphaFoldDB" id="A0A8S1TWU6"/>
<name>A0A8S1TWU6_9CILI</name>
<protein>
    <recommendedName>
        <fullName evidence="1">Serine aminopeptidase S33 domain-containing protein</fullName>
    </recommendedName>
</protein>
<dbReference type="InterPro" id="IPR052920">
    <property type="entry name" value="DNA-binding_regulatory"/>
</dbReference>
<reference evidence="2" key="1">
    <citation type="submission" date="2021-01" db="EMBL/GenBank/DDBJ databases">
        <authorList>
            <consortium name="Genoscope - CEA"/>
            <person name="William W."/>
        </authorList>
    </citation>
    <scope>NUCLEOTIDE SEQUENCE</scope>
</reference>